<evidence type="ECO:0000256" key="1">
    <source>
        <dbReference type="ARBA" id="ARBA00004123"/>
    </source>
</evidence>
<dbReference type="GO" id="GO:0019212">
    <property type="term" value="F:phosphatase inhibitor activity"/>
    <property type="evidence" value="ECO:0007669"/>
    <property type="project" value="TreeGrafter"/>
</dbReference>
<protein>
    <submittedName>
        <fullName evidence="5">Unconventional prefoldin RPB5 interactor</fullName>
    </submittedName>
</protein>
<keyword evidence="2" id="KW-0539">Nucleus</keyword>
<dbReference type="InterPro" id="IPR009053">
    <property type="entry name" value="Prefoldin"/>
</dbReference>
<dbReference type="PANTHER" id="PTHR15111:SF0">
    <property type="entry name" value="UNCONVENTIONAL PREFOLDIN RPB5 INTERACTOR 1"/>
    <property type="match status" value="1"/>
</dbReference>
<organism evidence="5 6">
    <name type="scientific">Caerostris extrusa</name>
    <name type="common">Bark spider</name>
    <name type="synonym">Caerostris bankana</name>
    <dbReference type="NCBI Taxonomy" id="172846"/>
    <lineage>
        <taxon>Eukaryota</taxon>
        <taxon>Metazoa</taxon>
        <taxon>Ecdysozoa</taxon>
        <taxon>Arthropoda</taxon>
        <taxon>Chelicerata</taxon>
        <taxon>Arachnida</taxon>
        <taxon>Araneae</taxon>
        <taxon>Araneomorphae</taxon>
        <taxon>Entelegynae</taxon>
        <taxon>Araneoidea</taxon>
        <taxon>Araneidae</taxon>
        <taxon>Caerostris</taxon>
    </lineage>
</organism>
<dbReference type="PANTHER" id="PTHR15111">
    <property type="entry name" value="RNA POLYMERASE II SUBUNIT 5-MEDIATING PROTEIN NNX3"/>
    <property type="match status" value="1"/>
</dbReference>
<comment type="caution">
    <text evidence="5">The sequence shown here is derived from an EMBL/GenBank/DDBJ whole genome shotgun (WGS) entry which is preliminary data.</text>
</comment>
<dbReference type="Pfam" id="PF02996">
    <property type="entry name" value="Prefoldin"/>
    <property type="match status" value="1"/>
</dbReference>
<dbReference type="SUPFAM" id="SSF46579">
    <property type="entry name" value="Prefoldin"/>
    <property type="match status" value="1"/>
</dbReference>
<keyword evidence="6" id="KW-1185">Reference proteome</keyword>
<feature type="compositionally biased region" description="Basic residues" evidence="4">
    <location>
        <begin position="224"/>
        <end position="234"/>
    </location>
</feature>
<feature type="region of interest" description="Disordered" evidence="4">
    <location>
        <begin position="100"/>
        <end position="207"/>
    </location>
</feature>
<dbReference type="InterPro" id="IPR004127">
    <property type="entry name" value="Prefoldin_subunit_alpha"/>
</dbReference>
<dbReference type="EMBL" id="BPLR01006730">
    <property type="protein sequence ID" value="GIY12002.1"/>
    <property type="molecule type" value="Genomic_DNA"/>
</dbReference>
<feature type="compositionally biased region" description="Polar residues" evidence="4">
    <location>
        <begin position="161"/>
        <end position="171"/>
    </location>
</feature>
<feature type="region of interest" description="Disordered" evidence="4">
    <location>
        <begin position="224"/>
        <end position="245"/>
    </location>
</feature>
<dbReference type="AlphaFoldDB" id="A0AAV4QV48"/>
<dbReference type="Proteomes" id="UP001054945">
    <property type="component" value="Unassembled WGS sequence"/>
</dbReference>
<feature type="compositionally biased region" description="Basic and acidic residues" evidence="4">
    <location>
        <begin position="130"/>
        <end position="149"/>
    </location>
</feature>
<reference evidence="5 6" key="1">
    <citation type="submission" date="2021-06" db="EMBL/GenBank/DDBJ databases">
        <title>Caerostris extrusa draft genome.</title>
        <authorList>
            <person name="Kono N."/>
            <person name="Arakawa K."/>
        </authorList>
    </citation>
    <scope>NUCLEOTIDE SEQUENCE [LARGE SCALE GENOMIC DNA]</scope>
</reference>
<dbReference type="GO" id="GO:0003682">
    <property type="term" value="F:chromatin binding"/>
    <property type="evidence" value="ECO:0007669"/>
    <property type="project" value="TreeGrafter"/>
</dbReference>
<gene>
    <name evidence="5" type="primary">Uri1</name>
    <name evidence="5" type="ORF">CEXT_353621</name>
</gene>
<dbReference type="CDD" id="cd23159">
    <property type="entry name" value="Prefoldin_URI1"/>
    <property type="match status" value="1"/>
</dbReference>
<proteinExistence type="inferred from homology"/>
<evidence type="ECO:0000256" key="2">
    <source>
        <dbReference type="ARBA" id="ARBA00023242"/>
    </source>
</evidence>
<comment type="similarity">
    <text evidence="3">Belongs to the RNA polymerase II subunit 5-mediating protein family.</text>
</comment>
<accession>A0AAV4QV48</accession>
<evidence type="ECO:0000313" key="5">
    <source>
        <dbReference type="EMBL" id="GIY12002.1"/>
    </source>
</evidence>
<dbReference type="GO" id="GO:0005634">
    <property type="term" value="C:nucleus"/>
    <property type="evidence" value="ECO:0007669"/>
    <property type="project" value="UniProtKB-SubCell"/>
</dbReference>
<dbReference type="GO" id="GO:0003714">
    <property type="term" value="F:transcription corepressor activity"/>
    <property type="evidence" value="ECO:0007669"/>
    <property type="project" value="TreeGrafter"/>
</dbReference>
<sequence length="245" mass="27897">METAQIKRLKDEHGKGLQLCSEKISQWLKFKADYEALNQRLETLPDALSYDITVPFGSSAFTMGKIVHTNEVMVLLGDNWFAEVSAKQAAAITMRRITQQHKMNVKAHRQKLARERKNSGGESTASNSDDEYRHRLELTEEDSEVKSEDGSNYDCSDDTSEQLASEEQNSKPCLKLNIIPSRDRKLSFDSEDSSPRPMGEWDELSNGKHVRWQDLSKQNIKRITFKHSKKKKSQPVKCPHASASI</sequence>
<evidence type="ECO:0000313" key="6">
    <source>
        <dbReference type="Proteomes" id="UP001054945"/>
    </source>
</evidence>
<comment type="subcellular location">
    <subcellularLocation>
        <location evidence="1">Nucleus</location>
    </subcellularLocation>
</comment>
<name>A0AAV4QV48_CAEEX</name>
<evidence type="ECO:0000256" key="4">
    <source>
        <dbReference type="SAM" id="MobiDB-lite"/>
    </source>
</evidence>
<dbReference type="Gene3D" id="1.10.287.370">
    <property type="match status" value="1"/>
</dbReference>
<dbReference type="GO" id="GO:0000122">
    <property type="term" value="P:negative regulation of transcription by RNA polymerase II"/>
    <property type="evidence" value="ECO:0007669"/>
    <property type="project" value="TreeGrafter"/>
</dbReference>
<evidence type="ECO:0000256" key="3">
    <source>
        <dbReference type="ARBA" id="ARBA00038295"/>
    </source>
</evidence>
<dbReference type="InterPro" id="IPR052255">
    <property type="entry name" value="RNA_pol_II_subunit5-mediator"/>
</dbReference>